<evidence type="ECO:0000256" key="5">
    <source>
        <dbReference type="ARBA" id="ARBA00022989"/>
    </source>
</evidence>
<evidence type="ECO:0000256" key="6">
    <source>
        <dbReference type="ARBA" id="ARBA00023136"/>
    </source>
</evidence>
<gene>
    <name evidence="8" type="ORF">ZOSMA_5G02830</name>
</gene>
<keyword evidence="5 7" id="KW-1133">Transmembrane helix</keyword>
<evidence type="ECO:0000313" key="8">
    <source>
        <dbReference type="EMBL" id="KMZ60415.1"/>
    </source>
</evidence>
<feature type="transmembrane region" description="Helical" evidence="7">
    <location>
        <begin position="96"/>
        <end position="112"/>
    </location>
</feature>
<dbReference type="Pfam" id="PF03208">
    <property type="entry name" value="PRA1"/>
    <property type="match status" value="1"/>
</dbReference>
<evidence type="ECO:0000256" key="7">
    <source>
        <dbReference type="RuleBase" id="RU363107"/>
    </source>
</evidence>
<dbReference type="GO" id="GO:0005794">
    <property type="term" value="C:Golgi apparatus"/>
    <property type="evidence" value="ECO:0000318"/>
    <property type="project" value="GO_Central"/>
</dbReference>
<evidence type="ECO:0000256" key="4">
    <source>
        <dbReference type="ARBA" id="ARBA00022692"/>
    </source>
</evidence>
<comment type="caution">
    <text evidence="8">The sequence shown here is derived from an EMBL/GenBank/DDBJ whole genome shotgun (WGS) entry which is preliminary data.</text>
</comment>
<keyword evidence="9" id="KW-1185">Reference proteome</keyword>
<evidence type="ECO:0000256" key="1">
    <source>
        <dbReference type="ARBA" id="ARBA00002501"/>
    </source>
</evidence>
<dbReference type="STRING" id="29655.A0A0K9NWQ2"/>
<dbReference type="InterPro" id="IPR004895">
    <property type="entry name" value="Prenylated_rab_accept_PRA1"/>
</dbReference>
<dbReference type="GO" id="GO:0005783">
    <property type="term" value="C:endoplasmic reticulum"/>
    <property type="evidence" value="ECO:0000318"/>
    <property type="project" value="GO_Central"/>
</dbReference>
<evidence type="ECO:0000313" key="9">
    <source>
        <dbReference type="Proteomes" id="UP000036987"/>
    </source>
</evidence>
<dbReference type="AlphaFoldDB" id="A0A0K9NWQ2"/>
<feature type="transmembrane region" description="Helical" evidence="7">
    <location>
        <begin position="70"/>
        <end position="90"/>
    </location>
</feature>
<dbReference type="OrthoDB" id="63113at2759"/>
<dbReference type="EMBL" id="LFYR01001623">
    <property type="protein sequence ID" value="KMZ60415.1"/>
    <property type="molecule type" value="Genomic_DNA"/>
</dbReference>
<reference evidence="9" key="1">
    <citation type="journal article" date="2016" name="Nature">
        <title>The genome of the seagrass Zostera marina reveals angiosperm adaptation to the sea.</title>
        <authorList>
            <person name="Olsen J.L."/>
            <person name="Rouze P."/>
            <person name="Verhelst B."/>
            <person name="Lin Y.-C."/>
            <person name="Bayer T."/>
            <person name="Collen J."/>
            <person name="Dattolo E."/>
            <person name="De Paoli E."/>
            <person name="Dittami S."/>
            <person name="Maumus F."/>
            <person name="Michel G."/>
            <person name="Kersting A."/>
            <person name="Lauritano C."/>
            <person name="Lohaus R."/>
            <person name="Toepel M."/>
            <person name="Tonon T."/>
            <person name="Vanneste K."/>
            <person name="Amirebrahimi M."/>
            <person name="Brakel J."/>
            <person name="Bostroem C."/>
            <person name="Chovatia M."/>
            <person name="Grimwood J."/>
            <person name="Jenkins J.W."/>
            <person name="Jueterbock A."/>
            <person name="Mraz A."/>
            <person name="Stam W.T."/>
            <person name="Tice H."/>
            <person name="Bornberg-Bauer E."/>
            <person name="Green P.J."/>
            <person name="Pearson G.A."/>
            <person name="Procaccini G."/>
            <person name="Duarte C.M."/>
            <person name="Schmutz J."/>
            <person name="Reusch T.B.H."/>
            <person name="Van de Peer Y."/>
        </authorList>
    </citation>
    <scope>NUCLEOTIDE SEQUENCE [LARGE SCALE GENOMIC DNA]</scope>
    <source>
        <strain evidence="9">cv. Finnish</strain>
    </source>
</reference>
<sequence>MSGGYGAIPTGMAGGTSTSSTARAVDMISRARDRGSEIYATRRPWREFLNIYSLSRPYYPDAMSRLRRNLIYFHVNYAIVVLLVLFLSLLWHPMSMIVFLAVFVGWLFLYFFRDEPLEAFGFLFSDRIVLAALSLVTIIALVMTNVGMNVLVSLIIGAVIVGVHGVARGTEDLYLDEDESDERLQSVVGSGSAGGTYGAV</sequence>
<keyword evidence="6 7" id="KW-0472">Membrane</keyword>
<evidence type="ECO:0000256" key="3">
    <source>
        <dbReference type="ARBA" id="ARBA00006483"/>
    </source>
</evidence>
<dbReference type="Proteomes" id="UP000036987">
    <property type="component" value="Unassembled WGS sequence"/>
</dbReference>
<keyword evidence="4 7" id="KW-0812">Transmembrane</keyword>
<dbReference type="GO" id="GO:0016020">
    <property type="term" value="C:membrane"/>
    <property type="evidence" value="ECO:0007669"/>
    <property type="project" value="UniProtKB-SubCell"/>
</dbReference>
<accession>A0A0K9NWQ2</accession>
<dbReference type="PANTHER" id="PTHR19317">
    <property type="entry name" value="PRENYLATED RAB ACCEPTOR 1-RELATED"/>
    <property type="match status" value="1"/>
</dbReference>
<name>A0A0K9NWQ2_ZOSMR</name>
<keyword evidence="7" id="KW-0813">Transport</keyword>
<protein>
    <recommendedName>
        <fullName evidence="7">PRA1 family protein</fullName>
    </recommendedName>
</protein>
<dbReference type="PANTHER" id="PTHR19317:SF84">
    <property type="entry name" value="PRA1 FAMILY PROTEIN"/>
    <property type="match status" value="1"/>
</dbReference>
<dbReference type="OMA" id="FRVNYTF"/>
<organism evidence="8 9">
    <name type="scientific">Zostera marina</name>
    <name type="common">Eelgrass</name>
    <dbReference type="NCBI Taxonomy" id="29655"/>
    <lineage>
        <taxon>Eukaryota</taxon>
        <taxon>Viridiplantae</taxon>
        <taxon>Streptophyta</taxon>
        <taxon>Embryophyta</taxon>
        <taxon>Tracheophyta</taxon>
        <taxon>Spermatophyta</taxon>
        <taxon>Magnoliopsida</taxon>
        <taxon>Liliopsida</taxon>
        <taxon>Zosteraceae</taxon>
        <taxon>Zostera</taxon>
    </lineage>
</organism>
<dbReference type="GO" id="GO:0016192">
    <property type="term" value="P:vesicle-mediated transport"/>
    <property type="evidence" value="ECO:0000318"/>
    <property type="project" value="GO_Central"/>
</dbReference>
<feature type="transmembrane region" description="Helical" evidence="7">
    <location>
        <begin position="150"/>
        <end position="167"/>
    </location>
</feature>
<evidence type="ECO:0000256" key="2">
    <source>
        <dbReference type="ARBA" id="ARBA00004141"/>
    </source>
</evidence>
<comment type="subcellular location">
    <subcellularLocation>
        <location evidence="2 7">Membrane</location>
        <topology evidence="2 7">Multi-pass membrane protein</topology>
    </subcellularLocation>
</comment>
<feature type="transmembrane region" description="Helical" evidence="7">
    <location>
        <begin position="124"/>
        <end position="144"/>
    </location>
</feature>
<comment type="similarity">
    <text evidence="3 7">Belongs to the PRA1 family.</text>
</comment>
<comment type="function">
    <text evidence="1 7">May be involved in both secretory and endocytic intracellular trafficking in the endosomal/prevacuolar compartments.</text>
</comment>
<proteinExistence type="inferred from homology"/>